<evidence type="ECO:0000313" key="1">
    <source>
        <dbReference type="EMBL" id="KAH3721950.1"/>
    </source>
</evidence>
<evidence type="ECO:0000313" key="2">
    <source>
        <dbReference type="Proteomes" id="UP000828390"/>
    </source>
</evidence>
<dbReference type="AlphaFoldDB" id="A0A9D4CEB1"/>
<name>A0A9D4CEB1_DREPO</name>
<comment type="caution">
    <text evidence="1">The sequence shown here is derived from an EMBL/GenBank/DDBJ whole genome shotgun (WGS) entry which is preliminary data.</text>
</comment>
<accession>A0A9D4CEB1</accession>
<proteinExistence type="predicted"/>
<protein>
    <submittedName>
        <fullName evidence="1">Uncharacterized protein</fullName>
    </submittedName>
</protein>
<dbReference type="Gene3D" id="2.40.50.140">
    <property type="entry name" value="Nucleic acid-binding proteins"/>
    <property type="match status" value="1"/>
</dbReference>
<reference evidence="1" key="2">
    <citation type="submission" date="2020-11" db="EMBL/GenBank/DDBJ databases">
        <authorList>
            <person name="McCartney M.A."/>
            <person name="Auch B."/>
            <person name="Kono T."/>
            <person name="Mallez S."/>
            <person name="Becker A."/>
            <person name="Gohl D.M."/>
            <person name="Silverstein K.A.T."/>
            <person name="Koren S."/>
            <person name="Bechman K.B."/>
            <person name="Herman A."/>
            <person name="Abrahante J.E."/>
            <person name="Garbe J."/>
        </authorList>
    </citation>
    <scope>NUCLEOTIDE SEQUENCE</scope>
    <source>
        <strain evidence="1">Duluth1</strain>
        <tissue evidence="1">Whole animal</tissue>
    </source>
</reference>
<reference evidence="1" key="1">
    <citation type="journal article" date="2019" name="bioRxiv">
        <title>The Genome of the Zebra Mussel, Dreissena polymorpha: A Resource for Invasive Species Research.</title>
        <authorList>
            <person name="McCartney M.A."/>
            <person name="Auch B."/>
            <person name="Kono T."/>
            <person name="Mallez S."/>
            <person name="Zhang Y."/>
            <person name="Obille A."/>
            <person name="Becker A."/>
            <person name="Abrahante J.E."/>
            <person name="Garbe J."/>
            <person name="Badalamenti J.P."/>
            <person name="Herman A."/>
            <person name="Mangelson H."/>
            <person name="Liachko I."/>
            <person name="Sullivan S."/>
            <person name="Sone E.D."/>
            <person name="Koren S."/>
            <person name="Silverstein K.A.T."/>
            <person name="Beckman K.B."/>
            <person name="Gohl D.M."/>
        </authorList>
    </citation>
    <scope>NUCLEOTIDE SEQUENCE</scope>
    <source>
        <strain evidence="1">Duluth1</strain>
        <tissue evidence="1">Whole animal</tissue>
    </source>
</reference>
<keyword evidence="2" id="KW-1185">Reference proteome</keyword>
<sequence length="133" mass="14787">MLEKAASKEEGVRTVDVKGSQVNVKKIEIRDGTGSAKVSLWREQSQKDFHTGQYPADEPVYTRRVTVAGISVEGDITQLLLRDDEVVTVSSELLLEALPEGNRMDLEHLTINGTVDLNIEFKGTEVLTVQYIQ</sequence>
<organism evidence="1 2">
    <name type="scientific">Dreissena polymorpha</name>
    <name type="common">Zebra mussel</name>
    <name type="synonym">Mytilus polymorpha</name>
    <dbReference type="NCBI Taxonomy" id="45954"/>
    <lineage>
        <taxon>Eukaryota</taxon>
        <taxon>Metazoa</taxon>
        <taxon>Spiralia</taxon>
        <taxon>Lophotrochozoa</taxon>
        <taxon>Mollusca</taxon>
        <taxon>Bivalvia</taxon>
        <taxon>Autobranchia</taxon>
        <taxon>Heteroconchia</taxon>
        <taxon>Euheterodonta</taxon>
        <taxon>Imparidentia</taxon>
        <taxon>Neoheterodontei</taxon>
        <taxon>Myida</taxon>
        <taxon>Dreissenoidea</taxon>
        <taxon>Dreissenidae</taxon>
        <taxon>Dreissena</taxon>
    </lineage>
</organism>
<dbReference type="EMBL" id="JAIWYP010000013">
    <property type="protein sequence ID" value="KAH3721950.1"/>
    <property type="molecule type" value="Genomic_DNA"/>
</dbReference>
<dbReference type="Proteomes" id="UP000828390">
    <property type="component" value="Unassembled WGS sequence"/>
</dbReference>
<dbReference type="InterPro" id="IPR012340">
    <property type="entry name" value="NA-bd_OB-fold"/>
</dbReference>
<gene>
    <name evidence="1" type="ORF">DPMN_064898</name>
</gene>